<dbReference type="CDD" id="cd02238">
    <property type="entry name" value="cupin_KdgF"/>
    <property type="match status" value="1"/>
</dbReference>
<dbReference type="SUPFAM" id="SSF51182">
    <property type="entry name" value="RmlC-like cupins"/>
    <property type="match status" value="1"/>
</dbReference>
<feature type="domain" description="Cupin type-2" evidence="1">
    <location>
        <begin position="37"/>
        <end position="101"/>
    </location>
</feature>
<sequence length="110" mass="12026">MENNAFFIEKNNGWQMVGEGVKRQITGYNNGLMMVKVAFETGAVGALHSHPHTQASYVASGSFEAEIDGKKQVLNAGDCFFVQPNLIHGVVCLTAGVLIDVFNPHREDFI</sequence>
<dbReference type="Gene3D" id="2.60.120.10">
    <property type="entry name" value="Jelly Rolls"/>
    <property type="match status" value="1"/>
</dbReference>
<organism evidence="2 3">
    <name type="scientific">Flavobacterium rhizosphaerae</name>
    <dbReference type="NCBI Taxonomy" id="3163298"/>
    <lineage>
        <taxon>Bacteria</taxon>
        <taxon>Pseudomonadati</taxon>
        <taxon>Bacteroidota</taxon>
        <taxon>Flavobacteriia</taxon>
        <taxon>Flavobacteriales</taxon>
        <taxon>Flavobacteriaceae</taxon>
        <taxon>Flavobacterium</taxon>
    </lineage>
</organism>
<dbReference type="InterPro" id="IPR013096">
    <property type="entry name" value="Cupin_2"/>
</dbReference>
<dbReference type="EMBL" id="JBELPZ010000017">
    <property type="protein sequence ID" value="MFL9845496.1"/>
    <property type="molecule type" value="Genomic_DNA"/>
</dbReference>
<dbReference type="InterPro" id="IPR014710">
    <property type="entry name" value="RmlC-like_jellyroll"/>
</dbReference>
<reference evidence="2 3" key="1">
    <citation type="submission" date="2024-06" db="EMBL/GenBank/DDBJ databases">
        <authorList>
            <person name="Kaempfer P."/>
            <person name="Viver T."/>
        </authorList>
    </citation>
    <scope>NUCLEOTIDE SEQUENCE [LARGE SCALE GENOMIC DNA]</scope>
    <source>
        <strain evidence="2 3">ST-119</strain>
    </source>
</reference>
<dbReference type="PIRSF" id="PIRSF029883">
    <property type="entry name" value="KdgF"/>
    <property type="match status" value="1"/>
</dbReference>
<dbReference type="InterPro" id="IPR025499">
    <property type="entry name" value="KdgF"/>
</dbReference>
<evidence type="ECO:0000313" key="2">
    <source>
        <dbReference type="EMBL" id="MFL9845496.1"/>
    </source>
</evidence>
<gene>
    <name evidence="2" type="ORF">ABS766_13800</name>
</gene>
<dbReference type="PANTHER" id="PTHR40112:SF1">
    <property type="entry name" value="H2HPP ISOMERASE"/>
    <property type="match status" value="1"/>
</dbReference>
<keyword evidence="3" id="KW-1185">Reference proteome</keyword>
<dbReference type="PANTHER" id="PTHR40112">
    <property type="entry name" value="H2HPP ISOMERASE"/>
    <property type="match status" value="1"/>
</dbReference>
<proteinExistence type="predicted"/>
<accession>A0ABW8YYW3</accession>
<dbReference type="InterPro" id="IPR052535">
    <property type="entry name" value="Bacilysin_H2HPP_isomerase"/>
</dbReference>
<dbReference type="InterPro" id="IPR011051">
    <property type="entry name" value="RmlC_Cupin_sf"/>
</dbReference>
<dbReference type="Pfam" id="PF07883">
    <property type="entry name" value="Cupin_2"/>
    <property type="match status" value="1"/>
</dbReference>
<comment type="caution">
    <text evidence="2">The sequence shown here is derived from an EMBL/GenBank/DDBJ whole genome shotgun (WGS) entry which is preliminary data.</text>
</comment>
<evidence type="ECO:0000259" key="1">
    <source>
        <dbReference type="Pfam" id="PF07883"/>
    </source>
</evidence>
<name>A0ABW8YYW3_9FLAO</name>
<protein>
    <submittedName>
        <fullName evidence="2">Cupin domain-containing protein</fullName>
    </submittedName>
</protein>
<dbReference type="RefSeq" id="WP_408085777.1">
    <property type="nucleotide sequence ID" value="NZ_JBELPZ010000017.1"/>
</dbReference>
<evidence type="ECO:0000313" key="3">
    <source>
        <dbReference type="Proteomes" id="UP001629156"/>
    </source>
</evidence>
<dbReference type="Proteomes" id="UP001629156">
    <property type="component" value="Unassembled WGS sequence"/>
</dbReference>